<dbReference type="InterPro" id="IPR025997">
    <property type="entry name" value="SBP_2_dom"/>
</dbReference>
<evidence type="ECO:0000313" key="4">
    <source>
        <dbReference type="EMBL" id="MBB5978443.1"/>
    </source>
</evidence>
<dbReference type="Pfam" id="PF13407">
    <property type="entry name" value="Peripla_BP_4"/>
    <property type="match status" value="1"/>
</dbReference>
<dbReference type="SUPFAM" id="SSF53822">
    <property type="entry name" value="Periplasmic binding protein-like I"/>
    <property type="match status" value="1"/>
</dbReference>
<evidence type="ECO:0000313" key="5">
    <source>
        <dbReference type="Proteomes" id="UP000558997"/>
    </source>
</evidence>
<proteinExistence type="predicted"/>
<evidence type="ECO:0000256" key="2">
    <source>
        <dbReference type="ARBA" id="ARBA00022729"/>
    </source>
</evidence>
<comment type="caution">
    <text evidence="4">The sequence shown here is derived from an EMBL/GenBank/DDBJ whole genome shotgun (WGS) entry which is preliminary data.</text>
</comment>
<feature type="domain" description="Periplasmic binding protein" evidence="3">
    <location>
        <begin position="65"/>
        <end position="335"/>
    </location>
</feature>
<keyword evidence="2" id="KW-0732">Signal</keyword>
<dbReference type="GO" id="GO:0030288">
    <property type="term" value="C:outer membrane-bounded periplasmic space"/>
    <property type="evidence" value="ECO:0007669"/>
    <property type="project" value="TreeGrafter"/>
</dbReference>
<evidence type="ECO:0000259" key="3">
    <source>
        <dbReference type="Pfam" id="PF13407"/>
    </source>
</evidence>
<protein>
    <submittedName>
        <fullName evidence="4">D-xylose transport system substrate-binding protein</fullName>
    </submittedName>
</protein>
<dbReference type="PANTHER" id="PTHR30036">
    <property type="entry name" value="D-XYLOSE-BINDING PERIPLASMIC PROTEIN"/>
    <property type="match status" value="1"/>
</dbReference>
<accession>A0A841DIQ1</accession>
<dbReference type="InterPro" id="IPR050555">
    <property type="entry name" value="Bact_Solute-Bind_Prot2"/>
</dbReference>
<sequence length="407" mass="41710">MGQAAVGLSVLLVAGCGGGGTSPSSQPSASSSPPALSVSSFDLSFAAMSKLTSTTAAGKGKVGVILPDTTSSTRYIDFDAPYIEKALKTAGYSAGDYKIDNAQGVDATELALAQADIAQGASVLIFDPIDSTVGAQVQAYAASHGVALISYDRATFTGTNTYYVSFDNVQVGKLIGAGFNACVKDWHVTAPKVFQLDGGQDTDPNAVSFAQGYNSKIWGTETTPLPAGTKSSTGYTLIGDKITPGWVNAVGATIFTQQFTAHPEINATVEANDGLANAVVTVLKNKGVGAKKIPTTGQDATIQGMTNILQGYQCGSVYKPIYLEAQDAVALATYLRAKQTPPATLVNSTTTPPKGVAGNKQPASLLTPVWVTSANLAKTVIKDKFIDAKALCATVSASVCTAAGITP</sequence>
<dbReference type="EMBL" id="JACHNF010000001">
    <property type="protein sequence ID" value="MBB5978443.1"/>
    <property type="molecule type" value="Genomic_DNA"/>
</dbReference>
<dbReference type="Proteomes" id="UP000558997">
    <property type="component" value="Unassembled WGS sequence"/>
</dbReference>
<organism evidence="4 5">
    <name type="scientific">Kribbella solani</name>
    <dbReference type="NCBI Taxonomy" id="236067"/>
    <lineage>
        <taxon>Bacteria</taxon>
        <taxon>Bacillati</taxon>
        <taxon>Actinomycetota</taxon>
        <taxon>Actinomycetes</taxon>
        <taxon>Propionibacteriales</taxon>
        <taxon>Kribbellaceae</taxon>
        <taxon>Kribbella</taxon>
    </lineage>
</organism>
<dbReference type="RefSeq" id="WP_184832831.1">
    <property type="nucleotide sequence ID" value="NZ_JACHNF010000001.1"/>
</dbReference>
<dbReference type="InterPro" id="IPR028082">
    <property type="entry name" value="Peripla_BP_I"/>
</dbReference>
<dbReference type="GO" id="GO:0030246">
    <property type="term" value="F:carbohydrate binding"/>
    <property type="evidence" value="ECO:0007669"/>
    <property type="project" value="TreeGrafter"/>
</dbReference>
<dbReference type="PANTHER" id="PTHR30036:SF1">
    <property type="entry name" value="D-XYLOSE-BINDING PERIPLASMIC PROTEIN"/>
    <property type="match status" value="1"/>
</dbReference>
<keyword evidence="5" id="KW-1185">Reference proteome</keyword>
<name>A0A841DIQ1_9ACTN</name>
<gene>
    <name evidence="4" type="ORF">HDA44_001784</name>
</gene>
<evidence type="ECO:0000256" key="1">
    <source>
        <dbReference type="ARBA" id="ARBA00004196"/>
    </source>
</evidence>
<comment type="subcellular location">
    <subcellularLocation>
        <location evidence="1">Cell envelope</location>
    </subcellularLocation>
</comment>
<dbReference type="Gene3D" id="3.40.50.2300">
    <property type="match status" value="2"/>
</dbReference>
<dbReference type="AlphaFoldDB" id="A0A841DIQ1"/>
<reference evidence="4 5" key="1">
    <citation type="submission" date="2020-08" db="EMBL/GenBank/DDBJ databases">
        <title>Sequencing the genomes of 1000 actinobacteria strains.</title>
        <authorList>
            <person name="Klenk H.-P."/>
        </authorList>
    </citation>
    <scope>NUCLEOTIDE SEQUENCE [LARGE SCALE GENOMIC DNA]</scope>
    <source>
        <strain evidence="4 5">DSM 17294</strain>
    </source>
</reference>